<dbReference type="PANTHER" id="PTHR30173">
    <property type="entry name" value="SIGMA 19 FACTOR"/>
    <property type="match status" value="1"/>
</dbReference>
<dbReference type="SUPFAM" id="SSF88946">
    <property type="entry name" value="Sigma2 domain of RNA polymerase sigma factors"/>
    <property type="match status" value="1"/>
</dbReference>
<dbReference type="RefSeq" id="WP_145711315.1">
    <property type="nucleotide sequence ID" value="NZ_BAAAFY010000001.1"/>
</dbReference>
<gene>
    <name evidence="2" type="ORF">LX66_1468</name>
</gene>
<proteinExistence type="predicted"/>
<dbReference type="InterPro" id="IPR052704">
    <property type="entry name" value="ECF_Sigma-70_Domain"/>
</dbReference>
<reference evidence="2 3" key="1">
    <citation type="journal article" date="2013" name="Stand. Genomic Sci.">
        <title>Genomic Encyclopedia of Type Strains, Phase I: The one thousand microbial genomes (KMG-I) project.</title>
        <authorList>
            <person name="Kyrpides N.C."/>
            <person name="Woyke T."/>
            <person name="Eisen J.A."/>
            <person name="Garrity G."/>
            <person name="Lilburn T.G."/>
            <person name="Beck B.J."/>
            <person name="Whitman W.B."/>
            <person name="Hugenholtz P."/>
            <person name="Klenk H.P."/>
        </authorList>
    </citation>
    <scope>NUCLEOTIDE SEQUENCE [LARGE SCALE GENOMIC DNA]</scope>
    <source>
        <strain evidence="2 3">DSM 13484</strain>
    </source>
</reference>
<dbReference type="InterPro" id="IPR032710">
    <property type="entry name" value="NTF2-like_dom_sf"/>
</dbReference>
<dbReference type="GO" id="GO:0003677">
    <property type="term" value="F:DNA binding"/>
    <property type="evidence" value="ECO:0007669"/>
    <property type="project" value="InterPro"/>
</dbReference>
<evidence type="ECO:0000259" key="1">
    <source>
        <dbReference type="Pfam" id="PF08281"/>
    </source>
</evidence>
<dbReference type="InterPro" id="IPR013324">
    <property type="entry name" value="RNA_pol_sigma_r3/r4-like"/>
</dbReference>
<dbReference type="CDD" id="cd06171">
    <property type="entry name" value="Sigma70_r4"/>
    <property type="match status" value="1"/>
</dbReference>
<name>A0A562TGB1_CHIJA</name>
<dbReference type="Pfam" id="PF08281">
    <property type="entry name" value="Sigma70_r4_2"/>
    <property type="match status" value="1"/>
</dbReference>
<feature type="domain" description="RNA polymerase sigma factor 70 region 4 type 2" evidence="1">
    <location>
        <begin position="97"/>
        <end position="146"/>
    </location>
</feature>
<evidence type="ECO:0000313" key="2">
    <source>
        <dbReference type="EMBL" id="TWI92086.1"/>
    </source>
</evidence>
<dbReference type="Proteomes" id="UP000316778">
    <property type="component" value="Unassembled WGS sequence"/>
</dbReference>
<organism evidence="2 3">
    <name type="scientific">Chitinophaga japonensis</name>
    <name type="common">Flexibacter japonensis</name>
    <dbReference type="NCBI Taxonomy" id="104662"/>
    <lineage>
        <taxon>Bacteria</taxon>
        <taxon>Pseudomonadati</taxon>
        <taxon>Bacteroidota</taxon>
        <taxon>Chitinophagia</taxon>
        <taxon>Chitinophagales</taxon>
        <taxon>Chitinophagaceae</taxon>
        <taxon>Chitinophaga</taxon>
    </lineage>
</organism>
<dbReference type="InterPro" id="IPR013249">
    <property type="entry name" value="RNA_pol_sigma70_r4_t2"/>
</dbReference>
<dbReference type="SUPFAM" id="SSF88659">
    <property type="entry name" value="Sigma3 and sigma4 domains of RNA polymerase sigma factors"/>
    <property type="match status" value="1"/>
</dbReference>
<dbReference type="InterPro" id="IPR014284">
    <property type="entry name" value="RNA_pol_sigma-70_dom"/>
</dbReference>
<dbReference type="EMBL" id="VLLG01000002">
    <property type="protein sequence ID" value="TWI92086.1"/>
    <property type="molecule type" value="Genomic_DNA"/>
</dbReference>
<comment type="caution">
    <text evidence="2">The sequence shown here is derived from an EMBL/GenBank/DDBJ whole genome shotgun (WGS) entry which is preliminary data.</text>
</comment>
<dbReference type="Gene3D" id="3.10.450.50">
    <property type="match status" value="1"/>
</dbReference>
<dbReference type="InterPro" id="IPR013325">
    <property type="entry name" value="RNA_pol_sigma_r2"/>
</dbReference>
<dbReference type="NCBIfam" id="TIGR02937">
    <property type="entry name" value="sigma70-ECF"/>
    <property type="match status" value="1"/>
</dbReference>
<dbReference type="GO" id="GO:0016987">
    <property type="term" value="F:sigma factor activity"/>
    <property type="evidence" value="ECO:0007669"/>
    <property type="project" value="InterPro"/>
</dbReference>
<keyword evidence="3" id="KW-1185">Reference proteome</keyword>
<dbReference type="Gene3D" id="1.10.1740.10">
    <property type="match status" value="1"/>
</dbReference>
<dbReference type="OrthoDB" id="3211555at2"/>
<accession>A0A562TGB1</accession>
<sequence length="289" mass="32634">MKDYHQALFPYAYNILGSAEDAKDAIQDVLSNYVAKPREEVENERNYLIRSVINHAINLRNRRKKVNLGEVWLPEPVATEAADTDINLKDIVSYSMLVLLEQLNPKERAVFILKEGFGYSHQEIAEVLSGTEELSRKLLSRAKNKLGAAREEVKVRRRERVPTETLEKYVNMIRGRDTSRLENMLAEDITFYADGGGKVNVVRKICTGAQEVADLLVYVFEKYEQSATIIATEVNYQPALLFFVKGRLLSCQVLGIEAASGRIFQINTVVDPAKLKNIAEQAKGKGTRL</sequence>
<evidence type="ECO:0000313" key="3">
    <source>
        <dbReference type="Proteomes" id="UP000316778"/>
    </source>
</evidence>
<dbReference type="AlphaFoldDB" id="A0A562TGB1"/>
<dbReference type="PANTHER" id="PTHR30173:SF36">
    <property type="entry name" value="ECF RNA POLYMERASE SIGMA FACTOR SIGJ"/>
    <property type="match status" value="1"/>
</dbReference>
<dbReference type="SUPFAM" id="SSF54427">
    <property type="entry name" value="NTF2-like"/>
    <property type="match status" value="1"/>
</dbReference>
<dbReference type="GO" id="GO:0006352">
    <property type="term" value="P:DNA-templated transcription initiation"/>
    <property type="evidence" value="ECO:0007669"/>
    <property type="project" value="InterPro"/>
</dbReference>
<dbReference type="Gene3D" id="1.10.10.10">
    <property type="entry name" value="Winged helix-like DNA-binding domain superfamily/Winged helix DNA-binding domain"/>
    <property type="match status" value="1"/>
</dbReference>
<protein>
    <submittedName>
        <fullName evidence="2">RNA polymerase sigma-70 factor (ECF subfamily)</fullName>
    </submittedName>
</protein>
<dbReference type="InterPro" id="IPR036388">
    <property type="entry name" value="WH-like_DNA-bd_sf"/>
</dbReference>